<protein>
    <submittedName>
        <fullName evidence="1">Uncharacterized protein</fullName>
    </submittedName>
</protein>
<sequence>MCHHAGLGPEIGAHQIVFVRKPVDPAAGGETGDLAEIIRDQPLQRPQRMGAVFDRRQRPAPGSVLHQVLNIVDVLGFQIIQIAEQPPAVEIVHRLDKPPHIRIGAGHEQAFRGFGTLPQHPGLVQIGHARNIGKNMDILAQCRSAESGMIGGRRLHQQHVNQPGIQHFPEIGEPRRRGILFPDRIDQCHIAVTHRGDCHRVETCGRRQHRHPAMAESDHAQTYFLRHKTIT</sequence>
<dbReference type="EMBL" id="VSSQ01045460">
    <property type="protein sequence ID" value="MPM99359.1"/>
    <property type="molecule type" value="Genomic_DNA"/>
</dbReference>
<gene>
    <name evidence="1" type="ORF">SDC9_146550</name>
</gene>
<organism evidence="1">
    <name type="scientific">bioreactor metagenome</name>
    <dbReference type="NCBI Taxonomy" id="1076179"/>
    <lineage>
        <taxon>unclassified sequences</taxon>
        <taxon>metagenomes</taxon>
        <taxon>ecological metagenomes</taxon>
    </lineage>
</organism>
<name>A0A645EDF0_9ZZZZ</name>
<accession>A0A645EDF0</accession>
<dbReference type="AlphaFoldDB" id="A0A645EDF0"/>
<comment type="caution">
    <text evidence="1">The sequence shown here is derived from an EMBL/GenBank/DDBJ whole genome shotgun (WGS) entry which is preliminary data.</text>
</comment>
<evidence type="ECO:0000313" key="1">
    <source>
        <dbReference type="EMBL" id="MPM99359.1"/>
    </source>
</evidence>
<reference evidence="1" key="1">
    <citation type="submission" date="2019-08" db="EMBL/GenBank/DDBJ databases">
        <authorList>
            <person name="Kucharzyk K."/>
            <person name="Murdoch R.W."/>
            <person name="Higgins S."/>
            <person name="Loffler F."/>
        </authorList>
    </citation>
    <scope>NUCLEOTIDE SEQUENCE</scope>
</reference>
<proteinExistence type="predicted"/>